<protein>
    <recommendedName>
        <fullName evidence="3">UBA domain-containing protein</fullName>
    </recommendedName>
</protein>
<evidence type="ECO:0000259" key="3">
    <source>
        <dbReference type="PROSITE" id="PS50030"/>
    </source>
</evidence>
<dbReference type="InterPro" id="IPR015940">
    <property type="entry name" value="UBA"/>
</dbReference>
<dbReference type="InterPro" id="IPR013087">
    <property type="entry name" value="Znf_C2H2_type"/>
</dbReference>
<dbReference type="PANTHER" id="PTHR46713">
    <property type="entry name" value="F13M7.16 PROTEIN"/>
    <property type="match status" value="1"/>
</dbReference>
<dbReference type="InterPro" id="IPR036339">
    <property type="entry name" value="PUB-like_dom_sf"/>
</dbReference>
<gene>
    <name evidence="4" type="ORF">PPAR00522_LOCUS6429</name>
</gene>
<dbReference type="PANTHER" id="PTHR46713:SF1">
    <property type="entry name" value="F13M7.16 PROTEIN"/>
    <property type="match status" value="1"/>
</dbReference>
<name>A0A7S0YH05_9CHLO</name>
<dbReference type="PROSITE" id="PS00028">
    <property type="entry name" value="ZINC_FINGER_C2H2_1"/>
    <property type="match status" value="1"/>
</dbReference>
<feature type="region of interest" description="Disordered" evidence="2">
    <location>
        <begin position="89"/>
        <end position="143"/>
    </location>
</feature>
<dbReference type="PROSITE" id="PS50030">
    <property type="entry name" value="UBA"/>
    <property type="match status" value="1"/>
</dbReference>
<dbReference type="SUPFAM" id="SSF143503">
    <property type="entry name" value="PUG domain-like"/>
    <property type="match status" value="1"/>
</dbReference>
<proteinExistence type="predicted"/>
<reference evidence="4" key="1">
    <citation type="submission" date="2021-01" db="EMBL/GenBank/DDBJ databases">
        <authorList>
            <person name="Corre E."/>
            <person name="Pelletier E."/>
            <person name="Niang G."/>
            <person name="Scheremetjew M."/>
            <person name="Finn R."/>
            <person name="Kale V."/>
            <person name="Holt S."/>
            <person name="Cochrane G."/>
            <person name="Meng A."/>
            <person name="Brown T."/>
            <person name="Cohen L."/>
        </authorList>
    </citation>
    <scope>NUCLEOTIDE SEQUENCE</scope>
    <source>
        <strain evidence="4">SAG 63-3</strain>
    </source>
</reference>
<dbReference type="SMART" id="SM00580">
    <property type="entry name" value="PUG"/>
    <property type="match status" value="1"/>
</dbReference>
<dbReference type="Gene3D" id="1.10.8.10">
    <property type="entry name" value="DNA helicase RuvA subunit, C-terminal domain"/>
    <property type="match status" value="1"/>
</dbReference>
<dbReference type="Gene3D" id="1.20.58.2190">
    <property type="match status" value="1"/>
</dbReference>
<evidence type="ECO:0000256" key="1">
    <source>
        <dbReference type="SAM" id="Coils"/>
    </source>
</evidence>
<accession>A0A7S0YH05</accession>
<dbReference type="InterPro" id="IPR057766">
    <property type="entry name" value="Znf-C2H2_OTU1-like_C"/>
</dbReference>
<dbReference type="AlphaFoldDB" id="A0A7S0YH05"/>
<feature type="compositionally biased region" description="Basic and acidic residues" evidence="2">
    <location>
        <begin position="125"/>
        <end position="137"/>
    </location>
</feature>
<keyword evidence="1" id="KW-0175">Coiled coil</keyword>
<dbReference type="Pfam" id="PF22562">
    <property type="entry name" value="UBA_7"/>
    <property type="match status" value="1"/>
</dbReference>
<sequence>MAKSLKCGQCGVLLRSVAEAQAHNDATGHTAFEETLELVKIMTCLVCGKPCRTDAEKDLHTKYTGHQEFVDKTNDTSVINTEQEMRAARKALREENAESDLLSSTKKKGSSSSKAADANAPDEETGSKLEANDKMEVEELEEPSVDTSILETLVEMGFSRNRAVRALHFSKATSADEAIAWIGDHESDEDLDDPLLLPKAKVLSTAETKQKAEELVRRAREKREKEEKEAERKREIERIRTGKEMQKIRAQEDDQALKKMVEQRAREKAEAAKAKEEIRLRLEEDRRERRRRLGLPEELTEEEKAAEAEKKRKEAEEIAAKKAAFISHVKPVTAISKMRDSLVAMKKGSIGNNQTANISSTAFGLACTTLMKYLDNIVRNPDDEKFRGIPLNGKAFSQRVACVEGSLEFLQTCGFKLEGEGEMATLRIAKEEINPELIRHAGSALQEALSNPFFGIL</sequence>
<evidence type="ECO:0000256" key="2">
    <source>
        <dbReference type="SAM" id="MobiDB-lite"/>
    </source>
</evidence>
<dbReference type="SUPFAM" id="SSF46934">
    <property type="entry name" value="UBA-like"/>
    <property type="match status" value="1"/>
</dbReference>
<feature type="domain" description="UBA" evidence="3">
    <location>
        <begin position="144"/>
        <end position="185"/>
    </location>
</feature>
<evidence type="ECO:0000313" key="4">
    <source>
        <dbReference type="EMBL" id="CAD8770030.1"/>
    </source>
</evidence>
<dbReference type="Pfam" id="PF24560">
    <property type="entry name" value="zf-C2H2_OTU1_C"/>
    <property type="match status" value="1"/>
</dbReference>
<dbReference type="Pfam" id="PF09409">
    <property type="entry name" value="PUB"/>
    <property type="match status" value="1"/>
</dbReference>
<dbReference type="InterPro" id="IPR018997">
    <property type="entry name" value="PUB_domain"/>
</dbReference>
<dbReference type="InterPro" id="IPR009060">
    <property type="entry name" value="UBA-like_sf"/>
</dbReference>
<dbReference type="EMBL" id="HBFM01010125">
    <property type="protein sequence ID" value="CAD8770030.1"/>
    <property type="molecule type" value="Transcribed_RNA"/>
</dbReference>
<organism evidence="4">
    <name type="scientific">Polytomella parva</name>
    <dbReference type="NCBI Taxonomy" id="51329"/>
    <lineage>
        <taxon>Eukaryota</taxon>
        <taxon>Viridiplantae</taxon>
        <taxon>Chlorophyta</taxon>
        <taxon>core chlorophytes</taxon>
        <taxon>Chlorophyceae</taxon>
        <taxon>CS clade</taxon>
        <taxon>Chlamydomonadales</taxon>
        <taxon>Chlamydomonadaceae</taxon>
        <taxon>Polytomella</taxon>
    </lineage>
</organism>
<feature type="coiled-coil region" evidence="1">
    <location>
        <begin position="205"/>
        <end position="321"/>
    </location>
</feature>